<comment type="catalytic activity">
    <reaction evidence="1">
        <text>[protein]-peptidylproline (omega=180) = [protein]-peptidylproline (omega=0)</text>
        <dbReference type="Rhea" id="RHEA:16237"/>
        <dbReference type="Rhea" id="RHEA-COMP:10747"/>
        <dbReference type="Rhea" id="RHEA-COMP:10748"/>
        <dbReference type="ChEBI" id="CHEBI:83833"/>
        <dbReference type="ChEBI" id="CHEBI:83834"/>
        <dbReference type="EC" id="5.2.1.8"/>
    </reaction>
</comment>
<comment type="caution">
    <text evidence="7">The sequence shown here is derived from an EMBL/GenBank/DDBJ whole genome shotgun (WGS) entry which is preliminary data.</text>
</comment>
<evidence type="ECO:0000313" key="8">
    <source>
        <dbReference type="Proteomes" id="UP001159405"/>
    </source>
</evidence>
<protein>
    <recommendedName>
        <fullName evidence="2">peptidylprolyl isomerase</fullName>
        <ecNumber evidence="2">5.2.1.8</ecNumber>
    </recommendedName>
    <alternativeName>
        <fullName evidence="5">Rotamase</fullName>
    </alternativeName>
</protein>
<dbReference type="InterPro" id="IPR050754">
    <property type="entry name" value="FKBP4/5/8-like"/>
</dbReference>
<dbReference type="PANTHER" id="PTHR46512">
    <property type="entry name" value="PEPTIDYLPROLYL ISOMERASE"/>
    <property type="match status" value="1"/>
</dbReference>
<reference evidence="7 8" key="1">
    <citation type="submission" date="2022-05" db="EMBL/GenBank/DDBJ databases">
        <authorList>
            <consortium name="Genoscope - CEA"/>
            <person name="William W."/>
        </authorList>
    </citation>
    <scope>NUCLEOTIDE SEQUENCE [LARGE SCALE GENOMIC DNA]</scope>
</reference>
<keyword evidence="8" id="KW-1185">Reference proteome</keyword>
<evidence type="ECO:0000256" key="5">
    <source>
        <dbReference type="ARBA" id="ARBA00029569"/>
    </source>
</evidence>
<evidence type="ECO:0000256" key="2">
    <source>
        <dbReference type="ARBA" id="ARBA00013194"/>
    </source>
</evidence>
<dbReference type="Pfam" id="PF00515">
    <property type="entry name" value="TPR_1"/>
    <property type="match status" value="1"/>
</dbReference>
<evidence type="ECO:0000256" key="3">
    <source>
        <dbReference type="ARBA" id="ARBA00023110"/>
    </source>
</evidence>
<dbReference type="InterPro" id="IPR011990">
    <property type="entry name" value="TPR-like_helical_dom_sf"/>
</dbReference>
<organism evidence="7 8">
    <name type="scientific">Porites lobata</name>
    <dbReference type="NCBI Taxonomy" id="104759"/>
    <lineage>
        <taxon>Eukaryota</taxon>
        <taxon>Metazoa</taxon>
        <taxon>Cnidaria</taxon>
        <taxon>Anthozoa</taxon>
        <taxon>Hexacorallia</taxon>
        <taxon>Scleractinia</taxon>
        <taxon>Fungiina</taxon>
        <taxon>Poritidae</taxon>
        <taxon>Porites</taxon>
    </lineage>
</organism>
<gene>
    <name evidence="7" type="ORF">PLOB_00024250</name>
</gene>
<evidence type="ECO:0000313" key="7">
    <source>
        <dbReference type="EMBL" id="CAH3116143.1"/>
    </source>
</evidence>
<dbReference type="Proteomes" id="UP001159405">
    <property type="component" value="Unassembled WGS sequence"/>
</dbReference>
<dbReference type="InterPro" id="IPR019734">
    <property type="entry name" value="TPR_rpt"/>
</dbReference>
<keyword evidence="4" id="KW-0413">Isomerase</keyword>
<dbReference type="Gene3D" id="1.25.40.10">
    <property type="entry name" value="Tetratricopeptide repeat domain"/>
    <property type="match status" value="1"/>
</dbReference>
<name>A0ABN8NT49_9CNID</name>
<evidence type="ECO:0000256" key="1">
    <source>
        <dbReference type="ARBA" id="ARBA00000971"/>
    </source>
</evidence>
<accession>A0ABN8NT49</accession>
<dbReference type="PANTHER" id="PTHR46512:SF9">
    <property type="entry name" value="PEPTIDYLPROLYL ISOMERASE"/>
    <property type="match status" value="1"/>
</dbReference>
<evidence type="ECO:0000256" key="4">
    <source>
        <dbReference type="ARBA" id="ARBA00023235"/>
    </source>
</evidence>
<dbReference type="PROSITE" id="PS50005">
    <property type="entry name" value="TPR"/>
    <property type="match status" value="1"/>
</dbReference>
<feature type="repeat" description="TPR" evidence="6">
    <location>
        <begin position="120"/>
        <end position="153"/>
    </location>
</feature>
<keyword evidence="3" id="KW-0697">Rotamase</keyword>
<dbReference type="EMBL" id="CALNXK010000029">
    <property type="protein sequence ID" value="CAH3116143.1"/>
    <property type="molecule type" value="Genomic_DNA"/>
</dbReference>
<evidence type="ECO:0000256" key="6">
    <source>
        <dbReference type="PROSITE-ProRule" id="PRU00339"/>
    </source>
</evidence>
<sequence length="189" mass="21892">MASVEDKAGAGTSKLSIEERLETGMALKEKGNEYFKKQEYRNAMKSYHKALLYVKGIIDRPNLPGLEASEEDISDEAKNNIHKVQFSCYNNLAACLLKDGRWDRTEHYCTEALKLQPQNAKALFRRGQSYFYMKDFEKAERDLRAAEKLEPKDSSIKKMLALLEVELKKIKEKEKKIYAGMFDRHSQKE</sequence>
<dbReference type="EC" id="5.2.1.8" evidence="2"/>
<keyword evidence="6" id="KW-0802">TPR repeat</keyword>
<dbReference type="SUPFAM" id="SSF48452">
    <property type="entry name" value="TPR-like"/>
    <property type="match status" value="1"/>
</dbReference>
<dbReference type="SMART" id="SM00028">
    <property type="entry name" value="TPR"/>
    <property type="match status" value="3"/>
</dbReference>
<proteinExistence type="predicted"/>